<evidence type="ECO:0000256" key="1">
    <source>
        <dbReference type="ARBA" id="ARBA00022801"/>
    </source>
</evidence>
<dbReference type="PRINTS" id="PR00412">
    <property type="entry name" value="EPOXHYDRLASE"/>
</dbReference>
<feature type="domain" description="AB hydrolase-1" evidence="3">
    <location>
        <begin position="42"/>
        <end position="165"/>
    </location>
</feature>
<proteinExistence type="inferred from homology"/>
<dbReference type="GO" id="GO:0016787">
    <property type="term" value="F:hydrolase activity"/>
    <property type="evidence" value="ECO:0007669"/>
    <property type="project" value="UniProtKB-KW"/>
</dbReference>
<accession>A0AAW0DA68</accession>
<sequence>MVAERSYSSTAFQAHLTTGIIKYAPSSCIDVLVDDIAFQVTYFEERGYGLIVPDMLGYGGTSKPTDIPAYRYSLIAADLKDILDAEKVQKVVAFGHDWGVMAAARLVAYHPERVEALGLLTVGYIPPPPPGTNFSLEECNERTKKAYGYEVVGYWEFFSAPDAGTIIMANLETALNLVFPADYELWKTDVAPLGALRASFSSGEAYPPAPWLSTEDREQVMANFKKSGFDASTCYYKLQTSGTQFEDDQQLPPEKALLPKIPIFFGDALKDHIAREELFLCAFGLPESPLQGENVTRKAFNAGHWVMYEKPDELSEELNNWLKGF</sequence>
<dbReference type="InterPro" id="IPR029058">
    <property type="entry name" value="AB_hydrolase_fold"/>
</dbReference>
<dbReference type="AlphaFoldDB" id="A0AAW0DA68"/>
<evidence type="ECO:0000313" key="5">
    <source>
        <dbReference type="Proteomes" id="UP001383192"/>
    </source>
</evidence>
<dbReference type="EMBL" id="JAYKXP010000019">
    <property type="protein sequence ID" value="KAK7047663.1"/>
    <property type="molecule type" value="Genomic_DNA"/>
</dbReference>
<organism evidence="4 5">
    <name type="scientific">Paramarasmius palmivorus</name>
    <dbReference type="NCBI Taxonomy" id="297713"/>
    <lineage>
        <taxon>Eukaryota</taxon>
        <taxon>Fungi</taxon>
        <taxon>Dikarya</taxon>
        <taxon>Basidiomycota</taxon>
        <taxon>Agaricomycotina</taxon>
        <taxon>Agaricomycetes</taxon>
        <taxon>Agaricomycetidae</taxon>
        <taxon>Agaricales</taxon>
        <taxon>Marasmiineae</taxon>
        <taxon>Marasmiaceae</taxon>
        <taxon>Paramarasmius</taxon>
    </lineage>
</organism>
<evidence type="ECO:0000313" key="4">
    <source>
        <dbReference type="EMBL" id="KAK7047663.1"/>
    </source>
</evidence>
<protein>
    <recommendedName>
        <fullName evidence="3">AB hydrolase-1 domain-containing protein</fullName>
    </recommendedName>
</protein>
<gene>
    <name evidence="4" type="ORF">VNI00_006431</name>
</gene>
<comment type="similarity">
    <text evidence="2">Belongs to the AB hydrolase superfamily. Epoxide hydrolase family.</text>
</comment>
<keyword evidence="5" id="KW-1185">Reference proteome</keyword>
<keyword evidence="1" id="KW-0378">Hydrolase</keyword>
<dbReference type="SUPFAM" id="SSF53474">
    <property type="entry name" value="alpha/beta-Hydrolases"/>
    <property type="match status" value="1"/>
</dbReference>
<dbReference type="Pfam" id="PF00561">
    <property type="entry name" value="Abhydrolase_1"/>
    <property type="match status" value="1"/>
</dbReference>
<dbReference type="PANTHER" id="PTHR43329">
    <property type="entry name" value="EPOXIDE HYDROLASE"/>
    <property type="match status" value="1"/>
</dbReference>
<dbReference type="InterPro" id="IPR000073">
    <property type="entry name" value="AB_hydrolase_1"/>
</dbReference>
<dbReference type="InterPro" id="IPR000639">
    <property type="entry name" value="Epox_hydrolase-like"/>
</dbReference>
<dbReference type="Proteomes" id="UP001383192">
    <property type="component" value="Unassembled WGS sequence"/>
</dbReference>
<comment type="caution">
    <text evidence="4">The sequence shown here is derived from an EMBL/GenBank/DDBJ whole genome shotgun (WGS) entry which is preliminary data.</text>
</comment>
<reference evidence="4 5" key="1">
    <citation type="submission" date="2024-01" db="EMBL/GenBank/DDBJ databases">
        <title>A draft genome for a cacao thread blight-causing isolate of Paramarasmius palmivorus.</title>
        <authorList>
            <person name="Baruah I.K."/>
            <person name="Bukari Y."/>
            <person name="Amoako-Attah I."/>
            <person name="Meinhardt L.W."/>
            <person name="Bailey B.A."/>
            <person name="Cohen S.P."/>
        </authorList>
    </citation>
    <scope>NUCLEOTIDE SEQUENCE [LARGE SCALE GENOMIC DNA]</scope>
    <source>
        <strain evidence="4 5">GH-12</strain>
    </source>
</reference>
<evidence type="ECO:0000259" key="3">
    <source>
        <dbReference type="Pfam" id="PF00561"/>
    </source>
</evidence>
<name>A0AAW0DA68_9AGAR</name>
<evidence type="ECO:0000256" key="2">
    <source>
        <dbReference type="ARBA" id="ARBA00038334"/>
    </source>
</evidence>
<dbReference type="Gene3D" id="3.40.50.1820">
    <property type="entry name" value="alpha/beta hydrolase"/>
    <property type="match status" value="1"/>
</dbReference>